<dbReference type="AlphaFoldDB" id="A0A8V0ZP43"/>
<keyword evidence="3 7" id="KW-0812">Transmembrane</keyword>
<evidence type="ECO:0000256" key="1">
    <source>
        <dbReference type="ARBA" id="ARBA00004167"/>
    </source>
</evidence>
<dbReference type="GeneTree" id="ENSGT00390000003422"/>
<dbReference type="PANTHER" id="PTHR14409">
    <property type="entry name" value="MANNOSIDASE, BETA A, LYSOSOMAL-LIKE, MANBAL PROTEIN"/>
    <property type="match status" value="1"/>
</dbReference>
<dbReference type="Proteomes" id="UP000000539">
    <property type="component" value="Chromosome 20"/>
</dbReference>
<dbReference type="Ensembl" id="ENSGALT00010054986.1">
    <property type="protein sequence ID" value="ENSGALP00010033248.1"/>
    <property type="gene ID" value="ENSGALG00010022593.1"/>
</dbReference>
<dbReference type="FunCoup" id="A0A8V0ZP43">
    <property type="interactions" value="147"/>
</dbReference>
<evidence type="ECO:0000256" key="2">
    <source>
        <dbReference type="ARBA" id="ARBA00006839"/>
    </source>
</evidence>
<reference evidence="8" key="1">
    <citation type="submission" date="2020-11" db="EMBL/GenBank/DDBJ databases">
        <title>Gallus gallus (Chicken) genome, bGalGal1, GRCg7b, maternal haplotype autosomes + Z &amp; W.</title>
        <authorList>
            <person name="Warren W."/>
            <person name="Formenti G."/>
            <person name="Fedrigo O."/>
            <person name="Haase B."/>
            <person name="Mountcastle J."/>
            <person name="Balacco J."/>
            <person name="Tracey A."/>
            <person name="Schneider V."/>
            <person name="Okimoto R."/>
            <person name="Cheng H."/>
            <person name="Hawken R."/>
            <person name="Howe K."/>
            <person name="Jarvis E.D."/>
        </authorList>
    </citation>
    <scope>NUCLEOTIDE SEQUENCE [LARGE SCALE GENOMIC DNA]</scope>
    <source>
        <strain evidence="8">Broiler</strain>
    </source>
</reference>
<keyword evidence="9" id="KW-1185">Reference proteome</keyword>
<gene>
    <name evidence="8" type="primary">MANBAL</name>
</gene>
<comment type="subcellular location">
    <subcellularLocation>
        <location evidence="1">Membrane</location>
        <topology evidence="1">Single-pass membrane protein</topology>
    </subcellularLocation>
</comment>
<sequence length="153" mass="16815">MRSLNEGVRGKQRPGEEWSEPPGCCVGPRVWPWMKVGFLRALLLRLALCIHKKAASLRAAEQQAVRAMAAEVHFSPPEIPEPTLLENVLRYGLFFGAIFQLLCVLAIILPVSKSPEADSVGSESKTLEAVKKPKASSAAQLSKKAKKEGKKRR</sequence>
<dbReference type="OrthoDB" id="9109260at2759"/>
<evidence type="ECO:0000256" key="6">
    <source>
        <dbReference type="SAM" id="MobiDB-lite"/>
    </source>
</evidence>
<reference evidence="8" key="2">
    <citation type="submission" date="2025-08" db="UniProtKB">
        <authorList>
            <consortium name="Ensembl"/>
        </authorList>
    </citation>
    <scope>IDENTIFICATION</scope>
    <source>
        <strain evidence="8">broiler</strain>
    </source>
</reference>
<dbReference type="PANTHER" id="PTHR14409:SF0">
    <property type="entry name" value="PROTEIN MANBAL"/>
    <property type="match status" value="1"/>
</dbReference>
<feature type="region of interest" description="Disordered" evidence="6">
    <location>
        <begin position="114"/>
        <end position="153"/>
    </location>
</feature>
<evidence type="ECO:0000256" key="3">
    <source>
        <dbReference type="ARBA" id="ARBA00022692"/>
    </source>
</evidence>
<keyword evidence="4 7" id="KW-1133">Transmembrane helix</keyword>
<dbReference type="GO" id="GO:0016020">
    <property type="term" value="C:membrane"/>
    <property type="evidence" value="ECO:0007669"/>
    <property type="project" value="UniProtKB-SubCell"/>
</dbReference>
<feature type="compositionally biased region" description="Basic residues" evidence="6">
    <location>
        <begin position="143"/>
        <end position="153"/>
    </location>
</feature>
<evidence type="ECO:0000313" key="9">
    <source>
        <dbReference type="Proteomes" id="UP000000539"/>
    </source>
</evidence>
<feature type="transmembrane region" description="Helical" evidence="7">
    <location>
        <begin position="88"/>
        <end position="109"/>
    </location>
</feature>
<accession>A0A8V0ZP43</accession>
<dbReference type="Pfam" id="PF06783">
    <property type="entry name" value="UPF0239"/>
    <property type="match status" value="1"/>
</dbReference>
<evidence type="ECO:0000256" key="5">
    <source>
        <dbReference type="ARBA" id="ARBA00023136"/>
    </source>
</evidence>
<reference evidence="8" key="3">
    <citation type="submission" date="2025-09" db="UniProtKB">
        <authorList>
            <consortium name="Ensembl"/>
        </authorList>
    </citation>
    <scope>IDENTIFICATION</scope>
    <source>
        <strain evidence="8">broiler</strain>
    </source>
</reference>
<evidence type="ECO:0000256" key="4">
    <source>
        <dbReference type="ARBA" id="ARBA00022989"/>
    </source>
</evidence>
<evidence type="ECO:0000313" key="8">
    <source>
        <dbReference type="Ensembl" id="ENSGALP00010033248.1"/>
    </source>
</evidence>
<feature type="region of interest" description="Disordered" evidence="6">
    <location>
        <begin position="1"/>
        <end position="20"/>
    </location>
</feature>
<proteinExistence type="inferred from homology"/>
<protein>
    <submittedName>
        <fullName evidence="8">Mannosidase beta like</fullName>
    </submittedName>
</protein>
<comment type="similarity">
    <text evidence="2">Belongs to the UPF0239 family.</text>
</comment>
<keyword evidence="5 7" id="KW-0472">Membrane</keyword>
<evidence type="ECO:0000256" key="7">
    <source>
        <dbReference type="SAM" id="Phobius"/>
    </source>
</evidence>
<name>A0A8V0ZP43_CHICK</name>
<dbReference type="InterPro" id="IPR009621">
    <property type="entry name" value="UPF0239"/>
</dbReference>
<organism evidence="8 9">
    <name type="scientific">Gallus gallus</name>
    <name type="common">Chicken</name>
    <dbReference type="NCBI Taxonomy" id="9031"/>
    <lineage>
        <taxon>Eukaryota</taxon>
        <taxon>Metazoa</taxon>
        <taxon>Chordata</taxon>
        <taxon>Craniata</taxon>
        <taxon>Vertebrata</taxon>
        <taxon>Euteleostomi</taxon>
        <taxon>Archelosauria</taxon>
        <taxon>Archosauria</taxon>
        <taxon>Dinosauria</taxon>
        <taxon>Saurischia</taxon>
        <taxon>Theropoda</taxon>
        <taxon>Coelurosauria</taxon>
        <taxon>Aves</taxon>
        <taxon>Neognathae</taxon>
        <taxon>Galloanserae</taxon>
        <taxon>Galliformes</taxon>
        <taxon>Phasianidae</taxon>
        <taxon>Phasianinae</taxon>
        <taxon>Gallus</taxon>
    </lineage>
</organism>